<name>A0ABD2QEJ1_9PLAT</name>
<organism evidence="2 3">
    <name type="scientific">Cichlidogyrus casuarinus</name>
    <dbReference type="NCBI Taxonomy" id="1844966"/>
    <lineage>
        <taxon>Eukaryota</taxon>
        <taxon>Metazoa</taxon>
        <taxon>Spiralia</taxon>
        <taxon>Lophotrochozoa</taxon>
        <taxon>Platyhelminthes</taxon>
        <taxon>Monogenea</taxon>
        <taxon>Monopisthocotylea</taxon>
        <taxon>Dactylogyridea</taxon>
        <taxon>Ancyrocephalidae</taxon>
        <taxon>Cichlidogyrus</taxon>
    </lineage>
</organism>
<keyword evidence="3" id="KW-1185">Reference proteome</keyword>
<feature type="compositionally biased region" description="Polar residues" evidence="1">
    <location>
        <begin position="52"/>
        <end position="63"/>
    </location>
</feature>
<evidence type="ECO:0000313" key="3">
    <source>
        <dbReference type="Proteomes" id="UP001626550"/>
    </source>
</evidence>
<dbReference type="AlphaFoldDB" id="A0ABD2QEJ1"/>
<dbReference type="EMBL" id="JBJKFK010000305">
    <property type="protein sequence ID" value="KAL3317965.1"/>
    <property type="molecule type" value="Genomic_DNA"/>
</dbReference>
<protein>
    <submittedName>
        <fullName evidence="2">Uncharacterized protein</fullName>
    </submittedName>
</protein>
<dbReference type="Proteomes" id="UP001626550">
    <property type="component" value="Unassembled WGS sequence"/>
</dbReference>
<gene>
    <name evidence="2" type="ORF">Ciccas_003383</name>
</gene>
<accession>A0ABD2QEJ1</accession>
<evidence type="ECO:0000256" key="1">
    <source>
        <dbReference type="SAM" id="MobiDB-lite"/>
    </source>
</evidence>
<comment type="caution">
    <text evidence="2">The sequence shown here is derived from an EMBL/GenBank/DDBJ whole genome shotgun (WGS) entry which is preliminary data.</text>
</comment>
<reference evidence="2 3" key="1">
    <citation type="submission" date="2024-11" db="EMBL/GenBank/DDBJ databases">
        <title>Adaptive evolution of stress response genes in parasites aligns with host niche diversity.</title>
        <authorList>
            <person name="Hahn C."/>
            <person name="Resl P."/>
        </authorList>
    </citation>
    <scope>NUCLEOTIDE SEQUENCE [LARGE SCALE GENOMIC DNA]</scope>
    <source>
        <strain evidence="2">EGGRZ-B1_66</strain>
        <tissue evidence="2">Body</tissue>
    </source>
</reference>
<proteinExistence type="predicted"/>
<sequence>MSKALIITLTLSSIYFEKLRQVRRIQLIKSIKSAAMNNANMERMVEDLLGHHQQQPYNDQPQGEENPDNAPEEEVAN</sequence>
<evidence type="ECO:0000313" key="2">
    <source>
        <dbReference type="EMBL" id="KAL3317965.1"/>
    </source>
</evidence>
<feature type="compositionally biased region" description="Acidic residues" evidence="1">
    <location>
        <begin position="65"/>
        <end position="77"/>
    </location>
</feature>
<feature type="region of interest" description="Disordered" evidence="1">
    <location>
        <begin position="45"/>
        <end position="77"/>
    </location>
</feature>